<protein>
    <submittedName>
        <fullName evidence="2">Uncharacterized protein</fullName>
    </submittedName>
</protein>
<gene>
    <name evidence="2" type="ORF">GA0061099_100344</name>
</gene>
<evidence type="ECO:0000313" key="2">
    <source>
        <dbReference type="EMBL" id="SCB21773.1"/>
    </source>
</evidence>
<accession>A0A1C3V210</accession>
<feature type="region of interest" description="Disordered" evidence="1">
    <location>
        <begin position="47"/>
        <end position="67"/>
    </location>
</feature>
<evidence type="ECO:0000313" key="3">
    <source>
        <dbReference type="Proteomes" id="UP000183174"/>
    </source>
</evidence>
<proteinExistence type="predicted"/>
<organism evidence="2 3">
    <name type="scientific">Bradyrhizobium yuanmingense</name>
    <dbReference type="NCBI Taxonomy" id="108015"/>
    <lineage>
        <taxon>Bacteria</taxon>
        <taxon>Pseudomonadati</taxon>
        <taxon>Pseudomonadota</taxon>
        <taxon>Alphaproteobacteria</taxon>
        <taxon>Hyphomicrobiales</taxon>
        <taxon>Nitrobacteraceae</taxon>
        <taxon>Bradyrhizobium</taxon>
    </lineage>
</organism>
<evidence type="ECO:0000256" key="1">
    <source>
        <dbReference type="SAM" id="MobiDB-lite"/>
    </source>
</evidence>
<dbReference type="AlphaFoldDB" id="A0A1C3V210"/>
<reference evidence="2 3" key="1">
    <citation type="submission" date="2016-08" db="EMBL/GenBank/DDBJ databases">
        <authorList>
            <person name="Seilhamer J.J."/>
        </authorList>
    </citation>
    <scope>NUCLEOTIDE SEQUENCE [LARGE SCALE GENOMIC DNA]</scope>
    <source>
        <strain evidence="2 3">CCBAU 10071</strain>
    </source>
</reference>
<dbReference type="Proteomes" id="UP000183174">
    <property type="component" value="Unassembled WGS sequence"/>
</dbReference>
<dbReference type="EMBL" id="FMAE01000003">
    <property type="protein sequence ID" value="SCB21773.1"/>
    <property type="molecule type" value="Genomic_DNA"/>
</dbReference>
<sequence length="67" mass="7211">MHGPRGQPAGAVTIPQGELLPRGDHAALTFCGFIAVRDWSMIDIIQSGKRKELPSDGNEEDEHAKTG</sequence>
<name>A0A1C3V210_9BRAD</name>
<dbReference type="RefSeq" id="WP_036020947.1">
    <property type="nucleotide sequence ID" value="NZ_FMAE01000003.1"/>
</dbReference>